<dbReference type="EC" id="2.4.1.-" evidence="8"/>
<feature type="transmembrane region" description="Helical" evidence="8">
    <location>
        <begin position="20"/>
        <end position="39"/>
    </location>
</feature>
<dbReference type="Pfam" id="PF01697">
    <property type="entry name" value="Glyco_transf_92"/>
    <property type="match status" value="1"/>
</dbReference>
<comment type="similarity">
    <text evidence="2 8">Belongs to the glycosyltransferase 92 family.</text>
</comment>
<dbReference type="Proteomes" id="UP000749559">
    <property type="component" value="Unassembled WGS sequence"/>
</dbReference>
<accession>A0A8J1XM15</accession>
<keyword evidence="5 8" id="KW-0812">Transmembrane</keyword>
<evidence type="ECO:0000256" key="1">
    <source>
        <dbReference type="ARBA" id="ARBA00004167"/>
    </source>
</evidence>
<evidence type="ECO:0000256" key="6">
    <source>
        <dbReference type="ARBA" id="ARBA00022989"/>
    </source>
</evidence>
<dbReference type="EMBL" id="CAIIXF020000002">
    <property type="protein sequence ID" value="CAH1777969.1"/>
    <property type="molecule type" value="Genomic_DNA"/>
</dbReference>
<dbReference type="OrthoDB" id="2017643at2759"/>
<proteinExistence type="inferred from homology"/>
<dbReference type="GO" id="GO:0016757">
    <property type="term" value="F:glycosyltransferase activity"/>
    <property type="evidence" value="ECO:0007669"/>
    <property type="project" value="UniProtKB-UniRule"/>
</dbReference>
<dbReference type="PANTHER" id="PTHR21461">
    <property type="entry name" value="GLYCOSYLTRANSFERASE FAMILY 92 PROTEIN"/>
    <property type="match status" value="1"/>
</dbReference>
<reference evidence="9" key="1">
    <citation type="submission" date="2022-03" db="EMBL/GenBank/DDBJ databases">
        <authorList>
            <person name="Martin C."/>
        </authorList>
    </citation>
    <scope>NUCLEOTIDE SEQUENCE</scope>
</reference>
<evidence type="ECO:0000256" key="2">
    <source>
        <dbReference type="ARBA" id="ARBA00007647"/>
    </source>
</evidence>
<evidence type="ECO:0000313" key="9">
    <source>
        <dbReference type="EMBL" id="CAH1777969.1"/>
    </source>
</evidence>
<evidence type="ECO:0000313" key="10">
    <source>
        <dbReference type="Proteomes" id="UP000749559"/>
    </source>
</evidence>
<dbReference type="GO" id="GO:0016020">
    <property type="term" value="C:membrane"/>
    <property type="evidence" value="ECO:0007669"/>
    <property type="project" value="UniProtKB-SubCell"/>
</dbReference>
<dbReference type="PANTHER" id="PTHR21461:SF87">
    <property type="entry name" value="GH12965P"/>
    <property type="match status" value="1"/>
</dbReference>
<keyword evidence="6 8" id="KW-1133">Transmembrane helix</keyword>
<sequence length="504" mass="59328">MEISSLIYQPLKRWSRYKTILACSSGVILFLIMNIIWTFNHAMESRITRPLPYARQYSIMIDRQHEISTNKGAGWMKYNFKKLETNFVKIPERDLIVWSAFYDNRTVGDVSFKFDDKSRSGLVLPWNVKHRPAVVLLGLSERKMSTTYCHMYFSNTSFREARQKRKRIAKVVTKMRMLKFRPMHIWRNNLFVCDVNRHFVETNNLGLPILVGLSPSNTTQPERLINVQPFSGAKPKNSIGICVSTIYGSLSPVNFAQFIEYYRGMGVNNFYLYEALNITKDLSKLLTWYEKKGILEYIPWRLPLGDKSYPKRASQDFFDNLVQKAGSTDCIYRNYGRHKWMLHVDVDEFIVPKLDMTIDQIITRVSNQKNYPQKVSSLRFHHVQFCIDQAPNNRTDNDKDAEFDLLFDKYQMSSKPWPMQFWGARTKFLSNPSGVEYVGSHQVTLKLKDFKEVNVDPSIATMHHYRKSLLDKKFPCDQTNTYALKYVKELRRRVKFVIEKSKRY</sequence>
<evidence type="ECO:0000256" key="7">
    <source>
        <dbReference type="ARBA" id="ARBA00023136"/>
    </source>
</evidence>
<evidence type="ECO:0000256" key="4">
    <source>
        <dbReference type="ARBA" id="ARBA00022679"/>
    </source>
</evidence>
<keyword evidence="10" id="KW-1185">Reference proteome</keyword>
<evidence type="ECO:0000256" key="3">
    <source>
        <dbReference type="ARBA" id="ARBA00022676"/>
    </source>
</evidence>
<keyword evidence="7 8" id="KW-0472">Membrane</keyword>
<protein>
    <recommendedName>
        <fullName evidence="8">Glycosyltransferase family 92 protein</fullName>
        <ecNumber evidence="8">2.4.1.-</ecNumber>
    </recommendedName>
</protein>
<dbReference type="GO" id="GO:0005737">
    <property type="term" value="C:cytoplasm"/>
    <property type="evidence" value="ECO:0007669"/>
    <property type="project" value="TreeGrafter"/>
</dbReference>
<evidence type="ECO:0000256" key="8">
    <source>
        <dbReference type="RuleBase" id="RU366017"/>
    </source>
</evidence>
<keyword evidence="3 8" id="KW-0328">Glycosyltransferase</keyword>
<organism evidence="9 10">
    <name type="scientific">Owenia fusiformis</name>
    <name type="common">Polychaete worm</name>
    <dbReference type="NCBI Taxonomy" id="6347"/>
    <lineage>
        <taxon>Eukaryota</taxon>
        <taxon>Metazoa</taxon>
        <taxon>Spiralia</taxon>
        <taxon>Lophotrochozoa</taxon>
        <taxon>Annelida</taxon>
        <taxon>Polychaeta</taxon>
        <taxon>Sedentaria</taxon>
        <taxon>Canalipalpata</taxon>
        <taxon>Sabellida</taxon>
        <taxon>Oweniida</taxon>
        <taxon>Oweniidae</taxon>
        <taxon>Owenia</taxon>
    </lineage>
</organism>
<keyword evidence="4 8" id="KW-0808">Transferase</keyword>
<evidence type="ECO:0000256" key="5">
    <source>
        <dbReference type="ARBA" id="ARBA00022692"/>
    </source>
</evidence>
<gene>
    <name evidence="9" type="ORF">OFUS_LOCUS4947</name>
</gene>
<comment type="subcellular location">
    <subcellularLocation>
        <location evidence="1">Membrane</location>
        <topology evidence="1">Single-pass membrane protein</topology>
    </subcellularLocation>
</comment>
<dbReference type="InterPro" id="IPR008166">
    <property type="entry name" value="Glyco_transf_92"/>
</dbReference>
<comment type="caution">
    <text evidence="9">The sequence shown here is derived from an EMBL/GenBank/DDBJ whole genome shotgun (WGS) entry which is preliminary data.</text>
</comment>
<name>A0A8J1XM15_OWEFU</name>
<dbReference type="AlphaFoldDB" id="A0A8J1XM15"/>